<feature type="domain" description="Hint" evidence="6">
    <location>
        <begin position="39"/>
        <end position="150"/>
    </location>
</feature>
<dbReference type="InterPro" id="IPR006141">
    <property type="entry name" value="Intein_N"/>
</dbReference>
<feature type="signal peptide" evidence="4">
    <location>
        <begin position="1"/>
        <end position="16"/>
    </location>
</feature>
<dbReference type="PROSITE" id="PS50817">
    <property type="entry name" value="INTEIN_N_TER"/>
    <property type="match status" value="1"/>
</dbReference>
<dbReference type="CDD" id="cd00081">
    <property type="entry name" value="Hint"/>
    <property type="match status" value="1"/>
</dbReference>
<keyword evidence="3 4" id="KW-0732">Signal</keyword>
<comment type="subcellular location">
    <subcellularLocation>
        <location evidence="1">Secreted</location>
        <location evidence="1">Extracellular space</location>
    </subcellularLocation>
</comment>
<sequence>MIFLLIHIFILVVCEAQENLPVIGESYIRLPPLLGSDSLACFSTDTWLTTPTGKKRMDQIAVGDEILTSNATTTFYTPIIMWMHREPEDRYKFHTVMTEYGKMLALTAKHLIYRNECDDSYSDYVKTVPKHRNIVYAENLKIGDCLVLLYKGKWRQQRIKQITITERKGIFAPITGNGRIIVNDIVASCFSDIKQVKFQMKYFKIVSTLQSFMKLFGDFIYNKITIPIGNSLAFDFLKLIIPGTFQ</sequence>
<dbReference type="InterPro" id="IPR003586">
    <property type="entry name" value="Hint_dom_C"/>
</dbReference>
<keyword evidence="8" id="KW-1185">Reference proteome</keyword>
<feature type="domain" description="Hint" evidence="5">
    <location>
        <begin position="151"/>
        <end position="195"/>
    </location>
</feature>
<comment type="caution">
    <text evidence="7">The sequence shown here is derived from an EMBL/GenBank/DDBJ whole genome shotgun (WGS) entry which is preliminary data.</text>
</comment>
<dbReference type="GO" id="GO:0048731">
    <property type="term" value="P:system development"/>
    <property type="evidence" value="ECO:0007669"/>
    <property type="project" value="UniProtKB-ARBA"/>
</dbReference>
<dbReference type="Gene3D" id="2.170.16.10">
    <property type="entry name" value="Hedgehog/Intein (Hint) domain"/>
    <property type="match status" value="1"/>
</dbReference>
<evidence type="ECO:0000313" key="8">
    <source>
        <dbReference type="Proteomes" id="UP001152747"/>
    </source>
</evidence>
<dbReference type="AlphaFoldDB" id="A0A9P1IZI2"/>
<dbReference type="SMART" id="SM00306">
    <property type="entry name" value="HintN"/>
    <property type="match status" value="1"/>
</dbReference>
<name>A0A9P1IZI2_9PELO</name>
<dbReference type="PANTHER" id="PTHR46706">
    <property type="entry name" value="PROTEIN QUA-1-RELATED"/>
    <property type="match status" value="1"/>
</dbReference>
<evidence type="ECO:0000256" key="2">
    <source>
        <dbReference type="ARBA" id="ARBA00022473"/>
    </source>
</evidence>
<dbReference type="EMBL" id="CANHGI010000006">
    <property type="protein sequence ID" value="CAI5455271.1"/>
    <property type="molecule type" value="Genomic_DNA"/>
</dbReference>
<feature type="chain" id="PRO_5040279616" description="Hint domain-containing protein" evidence="4">
    <location>
        <begin position="17"/>
        <end position="246"/>
    </location>
</feature>
<evidence type="ECO:0000256" key="1">
    <source>
        <dbReference type="ARBA" id="ARBA00004239"/>
    </source>
</evidence>
<reference evidence="7" key="1">
    <citation type="submission" date="2022-11" db="EMBL/GenBank/DDBJ databases">
        <authorList>
            <person name="Kikuchi T."/>
        </authorList>
    </citation>
    <scope>NUCLEOTIDE SEQUENCE</scope>
    <source>
        <strain evidence="7">PS1010</strain>
    </source>
</reference>
<proteinExistence type="predicted"/>
<dbReference type="GO" id="GO:0016539">
    <property type="term" value="P:intein-mediated protein splicing"/>
    <property type="evidence" value="ECO:0007669"/>
    <property type="project" value="InterPro"/>
</dbReference>
<dbReference type="InterPro" id="IPR003587">
    <property type="entry name" value="Hint_dom_N"/>
</dbReference>
<accession>A0A9P1IZI2</accession>
<protein>
    <recommendedName>
        <fullName evidence="9">Hint domain-containing protein</fullName>
    </recommendedName>
</protein>
<dbReference type="InterPro" id="IPR036844">
    <property type="entry name" value="Hint_dom_sf"/>
</dbReference>
<dbReference type="GO" id="GO:0007267">
    <property type="term" value="P:cell-cell signaling"/>
    <property type="evidence" value="ECO:0007669"/>
    <property type="project" value="InterPro"/>
</dbReference>
<dbReference type="SUPFAM" id="SSF51294">
    <property type="entry name" value="Hedgehog/intein (Hint) domain"/>
    <property type="match status" value="1"/>
</dbReference>
<evidence type="ECO:0000259" key="6">
    <source>
        <dbReference type="SMART" id="SM00306"/>
    </source>
</evidence>
<dbReference type="InterPro" id="IPR001657">
    <property type="entry name" value="Hedgehog"/>
</dbReference>
<dbReference type="InterPro" id="IPR001767">
    <property type="entry name" value="Hedgehog_Hint"/>
</dbReference>
<dbReference type="Pfam" id="PF01079">
    <property type="entry name" value="Hint"/>
    <property type="match status" value="1"/>
</dbReference>
<dbReference type="InterPro" id="IPR052140">
    <property type="entry name" value="Dev_Signal_Hedgehog-like"/>
</dbReference>
<gene>
    <name evidence="7" type="ORF">CAMP_LOCUS17908</name>
</gene>
<dbReference type="Proteomes" id="UP001152747">
    <property type="component" value="Unassembled WGS sequence"/>
</dbReference>
<dbReference type="GO" id="GO:0005576">
    <property type="term" value="C:extracellular region"/>
    <property type="evidence" value="ECO:0007669"/>
    <property type="project" value="UniProtKB-SubCell"/>
</dbReference>
<dbReference type="PANTHER" id="PTHR46706:SF7">
    <property type="entry name" value="GROUNDHOG (HEDGEHOG-LIKE FAMILY)-RELATED"/>
    <property type="match status" value="1"/>
</dbReference>
<dbReference type="SMART" id="SM00305">
    <property type="entry name" value="HintC"/>
    <property type="match status" value="1"/>
</dbReference>
<dbReference type="PRINTS" id="PR00632">
    <property type="entry name" value="SONICHHOG"/>
</dbReference>
<organism evidence="7 8">
    <name type="scientific">Caenorhabditis angaria</name>
    <dbReference type="NCBI Taxonomy" id="860376"/>
    <lineage>
        <taxon>Eukaryota</taxon>
        <taxon>Metazoa</taxon>
        <taxon>Ecdysozoa</taxon>
        <taxon>Nematoda</taxon>
        <taxon>Chromadorea</taxon>
        <taxon>Rhabditida</taxon>
        <taxon>Rhabditina</taxon>
        <taxon>Rhabditomorpha</taxon>
        <taxon>Rhabditoidea</taxon>
        <taxon>Rhabditidae</taxon>
        <taxon>Peloderinae</taxon>
        <taxon>Caenorhabditis</taxon>
    </lineage>
</organism>
<evidence type="ECO:0000256" key="3">
    <source>
        <dbReference type="ARBA" id="ARBA00022729"/>
    </source>
</evidence>
<evidence type="ECO:0000313" key="7">
    <source>
        <dbReference type="EMBL" id="CAI5455271.1"/>
    </source>
</evidence>
<evidence type="ECO:0000259" key="5">
    <source>
        <dbReference type="SMART" id="SM00305"/>
    </source>
</evidence>
<dbReference type="OrthoDB" id="5212at2759"/>
<evidence type="ECO:0000256" key="4">
    <source>
        <dbReference type="SAM" id="SignalP"/>
    </source>
</evidence>
<dbReference type="GO" id="GO:0016540">
    <property type="term" value="P:protein autoprocessing"/>
    <property type="evidence" value="ECO:0007669"/>
    <property type="project" value="InterPro"/>
</dbReference>
<keyword evidence="2" id="KW-0217">Developmental protein</keyword>
<evidence type="ECO:0008006" key="9">
    <source>
        <dbReference type="Google" id="ProtNLM"/>
    </source>
</evidence>